<dbReference type="Gene3D" id="3.30.450.40">
    <property type="match status" value="1"/>
</dbReference>
<organism evidence="6 7">
    <name type="scientific">Pseudomarimonas salicorniae</name>
    <dbReference type="NCBI Taxonomy" id="2933270"/>
    <lineage>
        <taxon>Bacteria</taxon>
        <taxon>Pseudomonadati</taxon>
        <taxon>Pseudomonadota</taxon>
        <taxon>Gammaproteobacteria</taxon>
        <taxon>Lysobacterales</taxon>
        <taxon>Lysobacteraceae</taxon>
        <taxon>Pseudomarimonas</taxon>
    </lineage>
</organism>
<dbReference type="InterPro" id="IPR003018">
    <property type="entry name" value="GAF"/>
</dbReference>
<dbReference type="SUPFAM" id="SSF55073">
    <property type="entry name" value="Nucleotide cyclase"/>
    <property type="match status" value="1"/>
</dbReference>
<dbReference type="EMBL" id="JALNMH010000005">
    <property type="protein sequence ID" value="MCK7593547.1"/>
    <property type="molecule type" value="Genomic_DNA"/>
</dbReference>
<dbReference type="PANTHER" id="PTHR45138">
    <property type="entry name" value="REGULATORY COMPONENTS OF SENSORY TRANSDUCTION SYSTEM"/>
    <property type="match status" value="1"/>
</dbReference>
<dbReference type="Pfam" id="PF13185">
    <property type="entry name" value="GAF_2"/>
    <property type="match status" value="1"/>
</dbReference>
<dbReference type="GO" id="GO:0052621">
    <property type="term" value="F:diguanylate cyclase activity"/>
    <property type="evidence" value="ECO:0007669"/>
    <property type="project" value="UniProtKB-EC"/>
</dbReference>
<evidence type="ECO:0000313" key="6">
    <source>
        <dbReference type="EMBL" id="MCK7593547.1"/>
    </source>
</evidence>
<dbReference type="Proteomes" id="UP001431449">
    <property type="component" value="Unassembled WGS sequence"/>
</dbReference>
<evidence type="ECO:0000256" key="2">
    <source>
        <dbReference type="ARBA" id="ARBA00034247"/>
    </source>
</evidence>
<gene>
    <name evidence="6" type="ORF">M0G41_07690</name>
</gene>
<dbReference type="Pfam" id="PF05227">
    <property type="entry name" value="CHASE3"/>
    <property type="match status" value="1"/>
</dbReference>
<dbReference type="RefSeq" id="WP_248207258.1">
    <property type="nucleotide sequence ID" value="NZ_JALNMH010000005.1"/>
</dbReference>
<keyword evidence="6" id="KW-0808">Transferase</keyword>
<sequence>MPNGFGSGTRRLQAVGFVVFLLLLGSVAALLLDAVGRYTDDAEDVAHTQHVLATLAGLEARVQGAIAQQRLFLLLGDPDSLAKFSIAAGASREIALELPNLFAADSPQAGLAGTLERQVDARMTAAEGVAVARQQGGLQAAVTELGKGQGLVLERDIERRLAQLRQTEQQRLLDRQQVSEASNSRLALLGSLGLLLAALVVVSMMLLLLRENRQRRRAEQASESDRAALRRSVGELETRQQQLRSLADHSSLLQDCQNELEALEVSANALRELCAGWSGALYLMRASRDYAERARSWGPAASQPGEVVAMQACWALRRAESHLLPSPEAGPRCAHLPAPDECCATSLCVPLLAQGELQGLLWLGHEGMETGEPIRDLAESAGRDLALTLGNLRLRESLRRQSIRDPLTGLFNRRYLDESLGRELARCRRRQQPLTVLMCDLDHFKRLNDGFGHEAGDAVLRAFGELLGKAGRGEDIPCRYGGEEFLLILPDADATTALGRAERIRGAVAALRVEHLGRPVGALSVSIGVACAPQHGEDEASLLRAADAALYAAKHGGRNRVVLANSGAETGPVTQAL</sequence>
<feature type="transmembrane region" description="Helical" evidence="4">
    <location>
        <begin position="186"/>
        <end position="209"/>
    </location>
</feature>
<keyword evidence="7" id="KW-1185">Reference proteome</keyword>
<dbReference type="InterPro" id="IPR043128">
    <property type="entry name" value="Rev_trsase/Diguanyl_cyclase"/>
</dbReference>
<dbReference type="SMART" id="SM00267">
    <property type="entry name" value="GGDEF"/>
    <property type="match status" value="1"/>
</dbReference>
<keyword evidence="6" id="KW-0548">Nucleotidyltransferase</keyword>
<evidence type="ECO:0000256" key="3">
    <source>
        <dbReference type="SAM" id="Coils"/>
    </source>
</evidence>
<dbReference type="InterPro" id="IPR000160">
    <property type="entry name" value="GGDEF_dom"/>
</dbReference>
<keyword evidence="3" id="KW-0175">Coiled coil</keyword>
<keyword evidence="4" id="KW-1133">Transmembrane helix</keyword>
<feature type="domain" description="GGDEF" evidence="5">
    <location>
        <begin position="432"/>
        <end position="566"/>
    </location>
</feature>
<dbReference type="SUPFAM" id="SSF55781">
    <property type="entry name" value="GAF domain-like"/>
    <property type="match status" value="1"/>
</dbReference>
<dbReference type="CDD" id="cd01949">
    <property type="entry name" value="GGDEF"/>
    <property type="match status" value="1"/>
</dbReference>
<feature type="coiled-coil region" evidence="3">
    <location>
        <begin position="246"/>
        <end position="273"/>
    </location>
</feature>
<protein>
    <recommendedName>
        <fullName evidence="1">diguanylate cyclase</fullName>
        <ecNumber evidence="1">2.7.7.65</ecNumber>
    </recommendedName>
</protein>
<dbReference type="Pfam" id="PF00990">
    <property type="entry name" value="GGDEF"/>
    <property type="match status" value="1"/>
</dbReference>
<evidence type="ECO:0000259" key="5">
    <source>
        <dbReference type="PROSITE" id="PS50887"/>
    </source>
</evidence>
<dbReference type="InterPro" id="IPR029787">
    <property type="entry name" value="Nucleotide_cyclase"/>
</dbReference>
<proteinExistence type="predicted"/>
<dbReference type="NCBIfam" id="TIGR00254">
    <property type="entry name" value="GGDEF"/>
    <property type="match status" value="1"/>
</dbReference>
<dbReference type="InterPro" id="IPR007891">
    <property type="entry name" value="CHASE3"/>
</dbReference>
<comment type="catalytic activity">
    <reaction evidence="2">
        <text>2 GTP = 3',3'-c-di-GMP + 2 diphosphate</text>
        <dbReference type="Rhea" id="RHEA:24898"/>
        <dbReference type="ChEBI" id="CHEBI:33019"/>
        <dbReference type="ChEBI" id="CHEBI:37565"/>
        <dbReference type="ChEBI" id="CHEBI:58805"/>
        <dbReference type="EC" id="2.7.7.65"/>
    </reaction>
</comment>
<dbReference type="InterPro" id="IPR029016">
    <property type="entry name" value="GAF-like_dom_sf"/>
</dbReference>
<dbReference type="PROSITE" id="PS50887">
    <property type="entry name" value="GGDEF"/>
    <property type="match status" value="1"/>
</dbReference>
<name>A0ABT0GHN2_9GAMM</name>
<evidence type="ECO:0000256" key="1">
    <source>
        <dbReference type="ARBA" id="ARBA00012528"/>
    </source>
</evidence>
<evidence type="ECO:0000256" key="4">
    <source>
        <dbReference type="SAM" id="Phobius"/>
    </source>
</evidence>
<reference evidence="6" key="1">
    <citation type="submission" date="2022-04" db="EMBL/GenBank/DDBJ databases">
        <title>Lysobacter sp. CAU 1642 isolated from sea sand.</title>
        <authorList>
            <person name="Kim W."/>
        </authorList>
    </citation>
    <scope>NUCLEOTIDE SEQUENCE</scope>
    <source>
        <strain evidence="6">CAU 1642</strain>
    </source>
</reference>
<keyword evidence="4" id="KW-0812">Transmembrane</keyword>
<keyword evidence="4" id="KW-0472">Membrane</keyword>
<evidence type="ECO:0000313" key="7">
    <source>
        <dbReference type="Proteomes" id="UP001431449"/>
    </source>
</evidence>
<dbReference type="PANTHER" id="PTHR45138:SF9">
    <property type="entry name" value="DIGUANYLATE CYCLASE DGCM-RELATED"/>
    <property type="match status" value="1"/>
</dbReference>
<dbReference type="EC" id="2.7.7.65" evidence="1"/>
<dbReference type="Gene3D" id="3.30.70.270">
    <property type="match status" value="1"/>
</dbReference>
<comment type="caution">
    <text evidence="6">The sequence shown here is derived from an EMBL/GenBank/DDBJ whole genome shotgun (WGS) entry which is preliminary data.</text>
</comment>
<dbReference type="InterPro" id="IPR050469">
    <property type="entry name" value="Diguanylate_Cyclase"/>
</dbReference>
<accession>A0ABT0GHN2</accession>